<accession>A0A7V8SZ39</accession>
<dbReference type="GO" id="GO:0003824">
    <property type="term" value="F:catalytic activity"/>
    <property type="evidence" value="ECO:0007669"/>
    <property type="project" value="UniProtKB-ARBA"/>
</dbReference>
<evidence type="ECO:0000313" key="2">
    <source>
        <dbReference type="EMBL" id="MBA0087764.1"/>
    </source>
</evidence>
<dbReference type="GO" id="GO:0008300">
    <property type="term" value="P:isoprenoid catabolic process"/>
    <property type="evidence" value="ECO:0007669"/>
    <property type="project" value="TreeGrafter"/>
</dbReference>
<name>A0A7V8SZ39_9BACT</name>
<sequence length="87" mass="9592">MGLVNEIVPAEKLLARARELADLLIAASPASLSRAKRLMTSAAAPEVDHDLERAILENARIRCTPDFKEGLASFLEKRKPVWQGKPE</sequence>
<comment type="caution">
    <text evidence="2">The sequence shown here is derived from an EMBL/GenBank/DDBJ whole genome shotgun (WGS) entry which is preliminary data.</text>
</comment>
<feature type="non-terminal residue" evidence="2">
    <location>
        <position position="1"/>
    </location>
</feature>
<dbReference type="EMBL" id="JACDQQ010002171">
    <property type="protein sequence ID" value="MBA0087764.1"/>
    <property type="molecule type" value="Genomic_DNA"/>
</dbReference>
<dbReference type="InterPro" id="IPR051683">
    <property type="entry name" value="Enoyl-CoA_Hydratase/Isomerase"/>
</dbReference>
<dbReference type="PANTHER" id="PTHR42964">
    <property type="entry name" value="ENOYL-COA HYDRATASE"/>
    <property type="match status" value="1"/>
</dbReference>
<keyword evidence="3" id="KW-1185">Reference proteome</keyword>
<comment type="similarity">
    <text evidence="1">Belongs to the enoyl-CoA hydratase/isomerase family.</text>
</comment>
<proteinExistence type="inferred from homology"/>
<dbReference type="InterPro" id="IPR029045">
    <property type="entry name" value="ClpP/crotonase-like_dom_sf"/>
</dbReference>
<dbReference type="SUPFAM" id="SSF52096">
    <property type="entry name" value="ClpP/crotonase"/>
    <property type="match status" value="1"/>
</dbReference>
<dbReference type="AlphaFoldDB" id="A0A7V8SZ39"/>
<organism evidence="2 3">
    <name type="scientific">Candidatus Acidiferrum panamense</name>
    <dbReference type="NCBI Taxonomy" id="2741543"/>
    <lineage>
        <taxon>Bacteria</taxon>
        <taxon>Pseudomonadati</taxon>
        <taxon>Acidobacteriota</taxon>
        <taxon>Terriglobia</taxon>
        <taxon>Candidatus Acidiferrales</taxon>
        <taxon>Candidatus Acidiferrum</taxon>
    </lineage>
</organism>
<dbReference type="Pfam" id="PF00378">
    <property type="entry name" value="ECH_1"/>
    <property type="match status" value="1"/>
</dbReference>
<dbReference type="PANTHER" id="PTHR42964:SF1">
    <property type="entry name" value="POLYKETIDE BIOSYNTHESIS ENOYL-COA HYDRATASE PKSH-RELATED"/>
    <property type="match status" value="1"/>
</dbReference>
<reference evidence="2" key="1">
    <citation type="submission" date="2020-06" db="EMBL/GenBank/DDBJ databases">
        <title>Legume-microbial interactions unlock mineral nutrients during tropical forest succession.</title>
        <authorList>
            <person name="Epihov D.Z."/>
        </authorList>
    </citation>
    <scope>NUCLEOTIDE SEQUENCE [LARGE SCALE GENOMIC DNA]</scope>
    <source>
        <strain evidence="2">Pan2503</strain>
    </source>
</reference>
<dbReference type="Gene3D" id="3.90.226.10">
    <property type="entry name" value="2-enoyl-CoA Hydratase, Chain A, domain 1"/>
    <property type="match status" value="1"/>
</dbReference>
<evidence type="ECO:0000313" key="3">
    <source>
        <dbReference type="Proteomes" id="UP000567293"/>
    </source>
</evidence>
<dbReference type="InterPro" id="IPR001753">
    <property type="entry name" value="Enoyl-CoA_hydra/iso"/>
</dbReference>
<dbReference type="Proteomes" id="UP000567293">
    <property type="component" value="Unassembled WGS sequence"/>
</dbReference>
<evidence type="ECO:0000256" key="1">
    <source>
        <dbReference type="ARBA" id="ARBA00005254"/>
    </source>
</evidence>
<gene>
    <name evidence="2" type="ORF">HRJ53_22490</name>
</gene>
<protein>
    <submittedName>
        <fullName evidence="2">Enoyl-CoA hydratase</fullName>
    </submittedName>
</protein>